<dbReference type="EMBL" id="CP036339">
    <property type="protein sequence ID" value="QDT72939.1"/>
    <property type="molecule type" value="Genomic_DNA"/>
</dbReference>
<keyword evidence="5 13" id="KW-1003">Cell membrane</keyword>
<dbReference type="Pfam" id="PF13180">
    <property type="entry name" value="PDZ_2"/>
    <property type="match status" value="1"/>
</dbReference>
<evidence type="ECO:0000256" key="11">
    <source>
        <dbReference type="ARBA" id="ARBA00033245"/>
    </source>
</evidence>
<feature type="region of interest" description="Disordered" evidence="14">
    <location>
        <begin position="743"/>
        <end position="788"/>
    </location>
</feature>
<evidence type="ECO:0000256" key="9">
    <source>
        <dbReference type="ARBA" id="ARBA00023136"/>
    </source>
</evidence>
<dbReference type="KEGG" id="llh:I41_21240"/>
<dbReference type="RefSeq" id="WP_145432454.1">
    <property type="nucleotide sequence ID" value="NZ_CP036339.1"/>
</dbReference>
<gene>
    <name evidence="13 16" type="primary">yidC</name>
    <name evidence="16" type="ORF">I41_21240</name>
</gene>
<feature type="domain" description="PDZ" evidence="15">
    <location>
        <begin position="142"/>
        <end position="201"/>
    </location>
</feature>
<evidence type="ECO:0000256" key="2">
    <source>
        <dbReference type="ARBA" id="ARBA00010527"/>
    </source>
</evidence>
<feature type="region of interest" description="Disordered" evidence="14">
    <location>
        <begin position="27"/>
        <end position="68"/>
    </location>
</feature>
<dbReference type="InterPro" id="IPR001478">
    <property type="entry name" value="PDZ"/>
</dbReference>
<dbReference type="PANTHER" id="PTHR12428">
    <property type="entry name" value="OXA1"/>
    <property type="match status" value="1"/>
</dbReference>
<comment type="function">
    <text evidence="13">Required for the insertion and/or proper folding and/or complex formation of integral membrane proteins into the membrane. Involved in integration of membrane proteins that insert both dependently and independently of the Sec translocase complex, as well as at least some lipoproteins. Aids folding of multispanning membrane proteins.</text>
</comment>
<comment type="similarity">
    <text evidence="2 13">Belongs to the OXA1/ALB3/YidC family. Type 1 subfamily.</text>
</comment>
<dbReference type="InterPro" id="IPR001708">
    <property type="entry name" value="YidC/ALB3/OXA1/COX18"/>
</dbReference>
<reference evidence="16 17" key="1">
    <citation type="submission" date="2019-02" db="EMBL/GenBank/DDBJ databases">
        <title>Deep-cultivation of Planctomycetes and their phenomic and genomic characterization uncovers novel biology.</title>
        <authorList>
            <person name="Wiegand S."/>
            <person name="Jogler M."/>
            <person name="Boedeker C."/>
            <person name="Pinto D."/>
            <person name="Vollmers J."/>
            <person name="Rivas-Marin E."/>
            <person name="Kohn T."/>
            <person name="Peeters S.H."/>
            <person name="Heuer A."/>
            <person name="Rast P."/>
            <person name="Oberbeckmann S."/>
            <person name="Bunk B."/>
            <person name="Jeske O."/>
            <person name="Meyerdierks A."/>
            <person name="Storesund J.E."/>
            <person name="Kallscheuer N."/>
            <person name="Luecker S."/>
            <person name="Lage O.M."/>
            <person name="Pohl T."/>
            <person name="Merkel B.J."/>
            <person name="Hornburger P."/>
            <person name="Mueller R.-W."/>
            <person name="Bruemmer F."/>
            <person name="Labrenz M."/>
            <person name="Spormann A.M."/>
            <person name="Op den Camp H."/>
            <person name="Overmann J."/>
            <person name="Amann R."/>
            <person name="Jetten M.S.M."/>
            <person name="Mascher T."/>
            <person name="Medema M.H."/>
            <person name="Devos D.P."/>
            <person name="Kaster A.-K."/>
            <person name="Ovreas L."/>
            <person name="Rohde M."/>
            <person name="Galperin M.Y."/>
            <person name="Jogler C."/>
        </authorList>
    </citation>
    <scope>NUCLEOTIDE SEQUENCE [LARGE SCALE GENOMIC DNA]</scope>
    <source>
        <strain evidence="16 17">I41</strain>
    </source>
</reference>
<dbReference type="GO" id="GO:0032977">
    <property type="term" value="F:membrane insertase activity"/>
    <property type="evidence" value="ECO:0007669"/>
    <property type="project" value="InterPro"/>
</dbReference>
<dbReference type="Proteomes" id="UP000317909">
    <property type="component" value="Chromosome"/>
</dbReference>
<dbReference type="PROSITE" id="PS50106">
    <property type="entry name" value="PDZ"/>
    <property type="match status" value="1"/>
</dbReference>
<keyword evidence="9 13" id="KW-0472">Membrane</keyword>
<keyword evidence="4 13" id="KW-0813">Transport</keyword>
<dbReference type="NCBIfam" id="TIGR03592">
    <property type="entry name" value="yidC_oxa1_cterm"/>
    <property type="match status" value="1"/>
</dbReference>
<dbReference type="CDD" id="cd20070">
    <property type="entry name" value="5TM_YidC_Alb3"/>
    <property type="match status" value="1"/>
</dbReference>
<evidence type="ECO:0000256" key="1">
    <source>
        <dbReference type="ARBA" id="ARBA00004429"/>
    </source>
</evidence>
<dbReference type="SMART" id="SM00228">
    <property type="entry name" value="PDZ"/>
    <property type="match status" value="1"/>
</dbReference>
<dbReference type="InterPro" id="IPR019998">
    <property type="entry name" value="Membr_insert_YidC"/>
</dbReference>
<dbReference type="OrthoDB" id="9780552at2"/>
<evidence type="ECO:0000256" key="12">
    <source>
        <dbReference type="ARBA" id="ARBA00033342"/>
    </source>
</evidence>
<feature type="compositionally biased region" description="Basic and acidic residues" evidence="14">
    <location>
        <begin position="766"/>
        <end position="778"/>
    </location>
</feature>
<evidence type="ECO:0000256" key="7">
    <source>
        <dbReference type="ARBA" id="ARBA00022927"/>
    </source>
</evidence>
<proteinExistence type="inferred from homology"/>
<organism evidence="16 17">
    <name type="scientific">Lacipirellula limnantheis</name>
    <dbReference type="NCBI Taxonomy" id="2528024"/>
    <lineage>
        <taxon>Bacteria</taxon>
        <taxon>Pseudomonadati</taxon>
        <taxon>Planctomycetota</taxon>
        <taxon>Planctomycetia</taxon>
        <taxon>Pirellulales</taxon>
        <taxon>Lacipirellulaceae</taxon>
        <taxon>Lacipirellula</taxon>
    </lineage>
</organism>
<evidence type="ECO:0000313" key="17">
    <source>
        <dbReference type="Proteomes" id="UP000317909"/>
    </source>
</evidence>
<feature type="transmembrane region" description="Helical" evidence="13">
    <location>
        <begin position="6"/>
        <end position="22"/>
    </location>
</feature>
<evidence type="ECO:0000313" key="16">
    <source>
        <dbReference type="EMBL" id="QDT72939.1"/>
    </source>
</evidence>
<dbReference type="InterPro" id="IPR028055">
    <property type="entry name" value="YidC/Oxa/ALB_C"/>
</dbReference>
<name>A0A517TX42_9BACT</name>
<keyword evidence="10 13" id="KW-0143">Chaperone</keyword>
<feature type="transmembrane region" description="Helical" evidence="13">
    <location>
        <begin position="702"/>
        <end position="726"/>
    </location>
</feature>
<dbReference type="GO" id="GO:0015031">
    <property type="term" value="P:protein transport"/>
    <property type="evidence" value="ECO:0007669"/>
    <property type="project" value="UniProtKB-KW"/>
</dbReference>
<dbReference type="Pfam" id="PF02096">
    <property type="entry name" value="60KD_IMP"/>
    <property type="match status" value="1"/>
</dbReference>
<dbReference type="Pfam" id="PF14849">
    <property type="entry name" value="YidC_periplas"/>
    <property type="match status" value="1"/>
</dbReference>
<accession>A0A517TX42</accession>
<dbReference type="GO" id="GO:0005886">
    <property type="term" value="C:plasma membrane"/>
    <property type="evidence" value="ECO:0007669"/>
    <property type="project" value="UniProtKB-SubCell"/>
</dbReference>
<keyword evidence="6 13" id="KW-0812">Transmembrane</keyword>
<protein>
    <recommendedName>
        <fullName evidence="3 13">Membrane protein insertase YidC</fullName>
    </recommendedName>
    <alternativeName>
        <fullName evidence="12 13">Foldase YidC</fullName>
    </alternativeName>
    <alternativeName>
        <fullName evidence="11 13">Membrane integrase YidC</fullName>
    </alternativeName>
    <alternativeName>
        <fullName evidence="13">Membrane protein YidC</fullName>
    </alternativeName>
</protein>
<evidence type="ECO:0000256" key="4">
    <source>
        <dbReference type="ARBA" id="ARBA00022448"/>
    </source>
</evidence>
<keyword evidence="17" id="KW-1185">Reference proteome</keyword>
<dbReference type="InterPro" id="IPR028053">
    <property type="entry name" value="Membr_insert_YidC_N"/>
</dbReference>
<evidence type="ECO:0000256" key="13">
    <source>
        <dbReference type="HAMAP-Rule" id="MF_01810"/>
    </source>
</evidence>
<comment type="subunit">
    <text evidence="13">Interacts with the Sec translocase complex via SecD. Specifically interacts with transmembrane segments of nascent integral membrane proteins during membrane integration.</text>
</comment>
<feature type="transmembrane region" description="Helical" evidence="13">
    <location>
        <begin position="661"/>
        <end position="681"/>
    </location>
</feature>
<dbReference type="InterPro" id="IPR036034">
    <property type="entry name" value="PDZ_sf"/>
</dbReference>
<dbReference type="HAMAP" id="MF_01810">
    <property type="entry name" value="YidC_type1"/>
    <property type="match status" value="1"/>
</dbReference>
<dbReference type="CDD" id="cd23081">
    <property type="entry name" value="cpPDZ_EcRseP-like"/>
    <property type="match status" value="1"/>
</dbReference>
<evidence type="ECO:0000256" key="6">
    <source>
        <dbReference type="ARBA" id="ARBA00022692"/>
    </source>
</evidence>
<evidence type="ECO:0000256" key="14">
    <source>
        <dbReference type="SAM" id="MobiDB-lite"/>
    </source>
</evidence>
<dbReference type="InterPro" id="IPR047196">
    <property type="entry name" value="YidC_ALB_C"/>
</dbReference>
<evidence type="ECO:0000259" key="15">
    <source>
        <dbReference type="PROSITE" id="PS50106"/>
    </source>
</evidence>
<dbReference type="SUPFAM" id="SSF50156">
    <property type="entry name" value="PDZ domain-like"/>
    <property type="match status" value="1"/>
</dbReference>
<feature type="compositionally biased region" description="Low complexity" evidence="14">
    <location>
        <begin position="35"/>
        <end position="68"/>
    </location>
</feature>
<sequence>MERRFVTFLVLSFGVMAVWQILNPPPPAKKPDAPAPAAEGAKAAADEQAVAPAADNPKPPGAAANDEVAADGAPADANAEIDLPEEYFTLGSIDPASGYRMGVTLTNHGAAVRRIELSSARFQDLHDRRGYLGQLELKEADGLIVGAVVPGSPAAAAGLQSGDRLLEAGGDKTVVVTTRDEFNKVLEGVRPNQSLTLVIERAGQRQSVTAKLQRRPLELIRPEAENVALRNGKVPDDFQSPPSFLLTLAELDDKKLAADKPIPGVDLEEANWRRVETDGAKDGSESASFERRLPGSGLVVTKRYTLRKAPELEADGEALPAYDLTVDVTLRNDGQAKHDLAYRLDGPNGLPIEGWWYATKIGRNWGGVGLRDVIGRYYGADPTQQGAATIAAGDAPPFQGPGLAYMGVDAQYFCVALIPNVEQPEQSDWITQVRGVVAGTPPDLTKGEGRFANVTAQFTSKRFALAAGESVSHSYTVFCGPKRPELLADYKFANLPNYSLTDFVYYGWFGAVAKAMVGLLHVFYSWVGNYGIAIIMLTVLVRGCMFPVSRGQAKSMAKMQALKPEMDRLKERYKGDQQKQAAAMQELYRKHGVNPLAGCLPALIQLPIFIGLYRGLAVDVELRQAPLFGDSIQWCSNLAAPDMLYNWSWFMPNTVNRAEGFFGLGPYLNVLPLITVGLFLLQQKMFMPEPANEQAALQQKMMKYMMVFMGLMFYKVPSGLCLYFIASSLWGIAEKKMIPPPTAPADVTTGLDSPPSRGKSSGGAYPEKRAPKNGEIKGRGPYGAKKKR</sequence>
<dbReference type="Gene3D" id="2.30.42.10">
    <property type="match status" value="1"/>
</dbReference>
<evidence type="ECO:0000256" key="5">
    <source>
        <dbReference type="ARBA" id="ARBA00022475"/>
    </source>
</evidence>
<keyword evidence="7 13" id="KW-0653">Protein transport</keyword>
<comment type="subcellular location">
    <subcellularLocation>
        <location evidence="1">Cell inner membrane</location>
        <topology evidence="1">Multi-pass membrane protein</topology>
    </subcellularLocation>
    <subcellularLocation>
        <location evidence="13">Cell membrane</location>
        <topology evidence="13">Multi-pass membrane protein</topology>
    </subcellularLocation>
</comment>
<feature type="transmembrane region" description="Helical" evidence="13">
    <location>
        <begin position="530"/>
        <end position="549"/>
    </location>
</feature>
<keyword evidence="8 13" id="KW-1133">Transmembrane helix</keyword>
<dbReference type="GO" id="GO:0051205">
    <property type="term" value="P:protein insertion into membrane"/>
    <property type="evidence" value="ECO:0007669"/>
    <property type="project" value="TreeGrafter"/>
</dbReference>
<evidence type="ECO:0000256" key="8">
    <source>
        <dbReference type="ARBA" id="ARBA00022989"/>
    </source>
</evidence>
<dbReference type="AlphaFoldDB" id="A0A517TX42"/>
<evidence type="ECO:0000256" key="3">
    <source>
        <dbReference type="ARBA" id="ARBA00015325"/>
    </source>
</evidence>
<dbReference type="PANTHER" id="PTHR12428:SF65">
    <property type="entry name" value="CYTOCHROME C OXIDASE ASSEMBLY PROTEIN COX18, MITOCHONDRIAL"/>
    <property type="match status" value="1"/>
</dbReference>
<evidence type="ECO:0000256" key="10">
    <source>
        <dbReference type="ARBA" id="ARBA00023186"/>
    </source>
</evidence>